<dbReference type="RefSeq" id="WP_186942793.1">
    <property type="nucleotide sequence ID" value="NZ_JACOGA010000013.1"/>
</dbReference>
<proteinExistence type="predicted"/>
<name>A0ABR6YE43_9BURK</name>
<feature type="signal peptide" evidence="1">
    <location>
        <begin position="1"/>
        <end position="27"/>
    </location>
</feature>
<accession>A0ABR6YE43</accession>
<dbReference type="Pfam" id="PF10978">
    <property type="entry name" value="DUF2785"/>
    <property type="match status" value="1"/>
</dbReference>
<organism evidence="2 3">
    <name type="scientific">Undibacterium flavidum</name>
    <dbReference type="NCBI Taxonomy" id="2762297"/>
    <lineage>
        <taxon>Bacteria</taxon>
        <taxon>Pseudomonadati</taxon>
        <taxon>Pseudomonadota</taxon>
        <taxon>Betaproteobacteria</taxon>
        <taxon>Burkholderiales</taxon>
        <taxon>Oxalobacteraceae</taxon>
        <taxon>Undibacterium</taxon>
    </lineage>
</organism>
<gene>
    <name evidence="2" type="ORF">H8K55_14565</name>
</gene>
<evidence type="ECO:0000313" key="3">
    <source>
        <dbReference type="Proteomes" id="UP000624279"/>
    </source>
</evidence>
<dbReference type="InterPro" id="IPR021247">
    <property type="entry name" value="DUF2785"/>
</dbReference>
<reference evidence="2 3" key="1">
    <citation type="submission" date="2020-08" db="EMBL/GenBank/DDBJ databases">
        <title>Novel species isolated from subtropical streams in China.</title>
        <authorList>
            <person name="Lu H."/>
        </authorList>
    </citation>
    <scope>NUCLEOTIDE SEQUENCE [LARGE SCALE GENOMIC DNA]</scope>
    <source>
        <strain evidence="2 3">LX15W</strain>
    </source>
</reference>
<keyword evidence="3" id="KW-1185">Reference proteome</keyword>
<keyword evidence="1" id="KW-0732">Signal</keyword>
<comment type="caution">
    <text evidence="2">The sequence shown here is derived from an EMBL/GenBank/DDBJ whole genome shotgun (WGS) entry which is preliminary data.</text>
</comment>
<sequence>MKPSFQLSIASLLLACGAFTYSSNSIAACPPVGRTQVELQALKTNQWQIADPQQRQQTALALVECLADTNPVLRDEIAFEALSFWMRSELLTTATIQTIRLQLLQQIRTPVTSKDQGFAHPFAALVLAEIARVDRRKAFMNDEQRQDMLNAAAEYLPAVRDFRGFDEQSGWRHGVAHGADWMLQLSINPALNQQQHLQILNALAPQIRNDQHFYHYGESERLMAPVFYLGLRSGLSAEEWERWFNSLFTTSLDPKLTTQASLARKHNLTAFLYALYVNLQETQVTAAKEKLLPHVIKSLKKLN</sequence>
<evidence type="ECO:0000313" key="2">
    <source>
        <dbReference type="EMBL" id="MBC3874812.1"/>
    </source>
</evidence>
<dbReference type="EMBL" id="JACOGA010000013">
    <property type="protein sequence ID" value="MBC3874812.1"/>
    <property type="molecule type" value="Genomic_DNA"/>
</dbReference>
<feature type="chain" id="PRO_5046304093" evidence="1">
    <location>
        <begin position="28"/>
        <end position="303"/>
    </location>
</feature>
<protein>
    <submittedName>
        <fullName evidence="2">DUF2785 domain-containing protein</fullName>
    </submittedName>
</protein>
<dbReference type="PROSITE" id="PS51257">
    <property type="entry name" value="PROKAR_LIPOPROTEIN"/>
    <property type="match status" value="1"/>
</dbReference>
<evidence type="ECO:0000256" key="1">
    <source>
        <dbReference type="SAM" id="SignalP"/>
    </source>
</evidence>
<dbReference type="Proteomes" id="UP000624279">
    <property type="component" value="Unassembled WGS sequence"/>
</dbReference>